<dbReference type="PIRSF" id="PIRSF004967">
    <property type="entry name" value="DPH1"/>
    <property type="match status" value="1"/>
</dbReference>
<dbReference type="EC" id="2.5.1.108" evidence="3 10"/>
<dbReference type="InterPro" id="IPR035435">
    <property type="entry name" value="DPH1/DPH2_euk_archaea"/>
</dbReference>
<dbReference type="InterPro" id="IPR022428">
    <property type="entry name" value="Dph2_arc"/>
</dbReference>
<comment type="function">
    <text evidence="10">Catalyzes the first step of diphthamide biosynthesis, i.e. the transfer of the 3-amino-3-carboxypropyl group from S-adenosyl-L-methionine (SAM) to the C2 position of the imidazole ring of the target histidine residue in translation elongation factor 2 (EF-2).</text>
</comment>
<dbReference type="Gene3D" id="3.40.50.11840">
    <property type="entry name" value="Diphthamide synthesis DPH1/DPH2 domain 1"/>
    <property type="match status" value="1"/>
</dbReference>
<evidence type="ECO:0000256" key="8">
    <source>
        <dbReference type="ARBA" id="ARBA00023014"/>
    </source>
</evidence>
<evidence type="ECO:0000313" key="11">
    <source>
        <dbReference type="EMBL" id="PWL08382.1"/>
    </source>
</evidence>
<evidence type="ECO:0000256" key="4">
    <source>
        <dbReference type="ARBA" id="ARBA00022679"/>
    </source>
</evidence>
<comment type="catalytic activity">
    <reaction evidence="9 10">
        <text>L-histidyl-[translation elongation factor 2] + S-adenosyl-L-methionine = 2-[(3S)-amino-3-carboxypropyl]-L-histidyl-[translation elongation factor 2] + S-methyl-5'-thioadenosine + H(+)</text>
        <dbReference type="Rhea" id="RHEA:36783"/>
        <dbReference type="Rhea" id="RHEA-COMP:9748"/>
        <dbReference type="Rhea" id="RHEA-COMP:9749"/>
        <dbReference type="ChEBI" id="CHEBI:15378"/>
        <dbReference type="ChEBI" id="CHEBI:17509"/>
        <dbReference type="ChEBI" id="CHEBI:29979"/>
        <dbReference type="ChEBI" id="CHEBI:59789"/>
        <dbReference type="ChEBI" id="CHEBI:73995"/>
        <dbReference type="EC" id="2.5.1.108"/>
    </reaction>
</comment>
<keyword evidence="10" id="KW-0004">4Fe-4S</keyword>
<evidence type="ECO:0000256" key="3">
    <source>
        <dbReference type="ARBA" id="ARBA00012221"/>
    </source>
</evidence>
<organism evidence="11 12">
    <name type="scientific">Methanosphaera cuniculi</name>
    <dbReference type="NCBI Taxonomy" id="1077256"/>
    <lineage>
        <taxon>Archaea</taxon>
        <taxon>Methanobacteriati</taxon>
        <taxon>Methanobacteriota</taxon>
        <taxon>Methanomada group</taxon>
        <taxon>Methanobacteria</taxon>
        <taxon>Methanobacteriales</taxon>
        <taxon>Methanobacteriaceae</taxon>
        <taxon>Methanosphaera</taxon>
    </lineage>
</organism>
<dbReference type="PANTHER" id="PTHR10762:SF1">
    <property type="entry name" value="2-(3-AMINO-3-CARBOXYPROPYL)HISTIDINE SYNTHASE SUBUNIT 1"/>
    <property type="match status" value="1"/>
</dbReference>
<name>A0A2V2BKB6_9EURY</name>
<dbReference type="GO" id="GO:0090560">
    <property type="term" value="F:2-(3-amino-3-carboxypropyl)histidine synthase activity"/>
    <property type="evidence" value="ECO:0007669"/>
    <property type="project" value="UniProtKB-UniRule"/>
</dbReference>
<dbReference type="RefSeq" id="WP_095607944.1">
    <property type="nucleotide sequence ID" value="NZ_CAUHCB010000004.1"/>
</dbReference>
<comment type="similarity">
    <text evidence="10">Belongs to the DPH1/DPH2 family.</text>
</comment>
<dbReference type="NCBIfam" id="TIGR00322">
    <property type="entry name" value="diphth2_R"/>
    <property type="match status" value="1"/>
</dbReference>
<dbReference type="Pfam" id="PF01866">
    <property type="entry name" value="Diphthamide_syn"/>
    <property type="match status" value="1"/>
</dbReference>
<comment type="pathway">
    <text evidence="2 10">Protein modification; peptidyl-diphthamide biosynthesis.</text>
</comment>
<evidence type="ECO:0000256" key="5">
    <source>
        <dbReference type="ARBA" id="ARBA00022691"/>
    </source>
</evidence>
<evidence type="ECO:0000256" key="10">
    <source>
        <dbReference type="PIRNR" id="PIRNR004967"/>
    </source>
</evidence>
<evidence type="ECO:0000313" key="12">
    <source>
        <dbReference type="Proteomes" id="UP000246004"/>
    </source>
</evidence>
<dbReference type="InterPro" id="IPR042263">
    <property type="entry name" value="DPH1/DPH2_1"/>
</dbReference>
<evidence type="ECO:0000256" key="1">
    <source>
        <dbReference type="ARBA" id="ARBA00001966"/>
    </source>
</evidence>
<dbReference type="SFLD" id="SFLDS00032">
    <property type="entry name" value="Radical_SAM_3-amino-3-carboxyp"/>
    <property type="match status" value="1"/>
</dbReference>
<dbReference type="GO" id="GO:0017183">
    <property type="term" value="P:protein histidyl modification to diphthamide"/>
    <property type="evidence" value="ECO:0007669"/>
    <property type="project" value="UniProtKB-UniRule"/>
</dbReference>
<dbReference type="NCBIfam" id="TIGR03682">
    <property type="entry name" value="arCOG04112"/>
    <property type="match status" value="1"/>
</dbReference>
<dbReference type="AlphaFoldDB" id="A0A2V2BKB6"/>
<dbReference type="Proteomes" id="UP000246004">
    <property type="component" value="Unassembled WGS sequence"/>
</dbReference>
<dbReference type="EMBL" id="LWMS01000020">
    <property type="protein sequence ID" value="PWL08382.1"/>
    <property type="molecule type" value="Genomic_DNA"/>
</dbReference>
<comment type="caution">
    <text evidence="11">The sequence shown here is derived from an EMBL/GenBank/DDBJ whole genome shotgun (WGS) entry which is preliminary data.</text>
</comment>
<dbReference type="InterPro" id="IPR042265">
    <property type="entry name" value="DPH1/DPH2_3"/>
</dbReference>
<comment type="cofactor">
    <cofactor evidence="1 10">
        <name>[4Fe-4S] cluster</name>
        <dbReference type="ChEBI" id="CHEBI:49883"/>
    </cofactor>
</comment>
<reference evidence="11 12" key="1">
    <citation type="submission" date="2016-04" db="EMBL/GenBank/DDBJ databases">
        <title>Genome sequence of Methanosphaera cuniculi DSM 4103.</title>
        <authorList>
            <person name="Poehlein A."/>
            <person name="Seedorf H."/>
            <person name="Daniel R."/>
        </authorList>
    </citation>
    <scope>NUCLEOTIDE SEQUENCE [LARGE SCALE GENOMIC DNA]</scope>
    <source>
        <strain evidence="11 12">DSM 4103</strain>
    </source>
</reference>
<evidence type="ECO:0000256" key="2">
    <source>
        <dbReference type="ARBA" id="ARBA00005156"/>
    </source>
</evidence>
<dbReference type="UniPathway" id="UPA00559"/>
<accession>A0A2V2BKB6</accession>
<dbReference type="Gene3D" id="3.40.50.11850">
    <property type="entry name" value="Diphthamide synthesis DPH1/DPH2 domain 2"/>
    <property type="match status" value="1"/>
</dbReference>
<dbReference type="GO" id="GO:0051539">
    <property type="term" value="F:4 iron, 4 sulfur cluster binding"/>
    <property type="evidence" value="ECO:0007669"/>
    <property type="project" value="UniProtKB-UniRule"/>
</dbReference>
<dbReference type="PANTHER" id="PTHR10762">
    <property type="entry name" value="DIPHTHAMIDE BIOSYNTHESIS PROTEIN"/>
    <property type="match status" value="1"/>
</dbReference>
<proteinExistence type="inferred from homology"/>
<dbReference type="InterPro" id="IPR016435">
    <property type="entry name" value="DPH1/DPH2"/>
</dbReference>
<evidence type="ECO:0000256" key="9">
    <source>
        <dbReference type="ARBA" id="ARBA00048403"/>
    </source>
</evidence>
<dbReference type="OrthoDB" id="314at2157"/>
<keyword evidence="6 10" id="KW-0479">Metal-binding</keyword>
<dbReference type="FunFam" id="3.40.50.11860:FF:000001">
    <property type="entry name" value="2-(3-amino-3-carboxypropyl)histidine synthase subunit 2"/>
    <property type="match status" value="1"/>
</dbReference>
<evidence type="ECO:0000256" key="7">
    <source>
        <dbReference type="ARBA" id="ARBA00023004"/>
    </source>
</evidence>
<dbReference type="SFLD" id="SFLDG01121">
    <property type="entry name" value="Diphthamide_biosynthesis"/>
    <property type="match status" value="1"/>
</dbReference>
<sequence length="339" mass="38154">MPRIEYDYKISDIITKIDELDAKNIMLQFPEGLKMDAVEIAQQIEENTPDDVNVLIDADACFGACDLADLKVNGHIDLVIHFAHTSLGLKTECPIMFIEASSNAEVKPPILDALEKINPEDNIKTIGVITTTQHIHKLDEMIKLIEDEGYTVKTTPGITTKPGQVLGCNFTSIKNLDVDMIIYVGSGDFHALGVKLFTKKPVLLADPFKGTARDIEEFYDKILRIRFARIIKAENAKTFGIIISSKKGQLRYNLALNLKKLIEEHGFKAQILNMDYISPDRLLPFDLDAYVMTACPRIAIDDSAMYKKPVITPQELEIVLGIRNWDDYMMDEIIIHDGQ</sequence>
<gene>
    <name evidence="11" type="ORF">MSCUN_08210</name>
</gene>
<keyword evidence="8 10" id="KW-0411">Iron-sulfur</keyword>
<dbReference type="InterPro" id="IPR042264">
    <property type="entry name" value="DPH1/DPH2_2"/>
</dbReference>
<keyword evidence="7 10" id="KW-0408">Iron</keyword>
<evidence type="ECO:0000256" key="6">
    <source>
        <dbReference type="ARBA" id="ARBA00022723"/>
    </source>
</evidence>
<dbReference type="Gene3D" id="3.40.50.11860">
    <property type="entry name" value="Diphthamide synthesis DPH1/DPH2 domain 3"/>
    <property type="match status" value="1"/>
</dbReference>
<keyword evidence="5 10" id="KW-0949">S-adenosyl-L-methionine</keyword>
<protein>
    <recommendedName>
        <fullName evidence="3 10">2-(3-amino-3-carboxypropyl)histidine synthase</fullName>
        <ecNumber evidence="3 10">2.5.1.108</ecNumber>
    </recommendedName>
</protein>
<keyword evidence="4 10" id="KW-0808">Transferase</keyword>
<dbReference type="GO" id="GO:0046872">
    <property type="term" value="F:metal ion binding"/>
    <property type="evidence" value="ECO:0007669"/>
    <property type="project" value="UniProtKB-KW"/>
</dbReference>